<sequence>MTLTSLTARQLTAKITHSKSLQALVRLYEQHGTQMDRLHLSALLHRCGHLAETKTSQVPRSLLPDVLQRLAWQRFSPRELASALWSCARLREGAAAREVLREMQDDGPEHRDATFMERLRCLAREALSWPFLTRRQRLVWGAALELEAVPVLITVPSRALLDQFAADFPGFCKVGTDHNDKINFDAKGFIAVTNSVWLLQKLTFDVILVDEAHHPLPVGMPKYKEMYQFSATHTDEPKFRYRMGQAIEDGVLSDYDITVPVISQYHAYICLGDLLLKQAGRFRRVLAYCNTVA</sequence>
<organism evidence="1 2">
    <name type="scientific">Durusdinium trenchii</name>
    <dbReference type="NCBI Taxonomy" id="1381693"/>
    <lineage>
        <taxon>Eukaryota</taxon>
        <taxon>Sar</taxon>
        <taxon>Alveolata</taxon>
        <taxon>Dinophyceae</taxon>
        <taxon>Suessiales</taxon>
        <taxon>Symbiodiniaceae</taxon>
        <taxon>Durusdinium</taxon>
    </lineage>
</organism>
<reference evidence="1 2" key="1">
    <citation type="submission" date="2024-02" db="EMBL/GenBank/DDBJ databases">
        <authorList>
            <person name="Chen Y."/>
            <person name="Shah S."/>
            <person name="Dougan E. K."/>
            <person name="Thang M."/>
            <person name="Chan C."/>
        </authorList>
    </citation>
    <scope>NUCLEOTIDE SEQUENCE [LARGE SCALE GENOMIC DNA]</scope>
</reference>
<dbReference type="Proteomes" id="UP001642464">
    <property type="component" value="Unassembled WGS sequence"/>
</dbReference>
<evidence type="ECO:0000313" key="2">
    <source>
        <dbReference type="Proteomes" id="UP001642464"/>
    </source>
</evidence>
<comment type="caution">
    <text evidence="1">The sequence shown here is derived from an EMBL/GenBank/DDBJ whole genome shotgun (WGS) entry which is preliminary data.</text>
</comment>
<keyword evidence="2" id="KW-1185">Reference proteome</keyword>
<name>A0ABP0IQZ3_9DINO</name>
<feature type="non-terminal residue" evidence="1">
    <location>
        <position position="293"/>
    </location>
</feature>
<keyword evidence="1" id="KW-0067">ATP-binding</keyword>
<gene>
    <name evidence="1" type="ORF">SCF082_LOCUS8401</name>
</gene>
<evidence type="ECO:0000313" key="1">
    <source>
        <dbReference type="EMBL" id="CAK9004984.1"/>
    </source>
</evidence>
<dbReference type="InterPro" id="IPR027417">
    <property type="entry name" value="P-loop_NTPase"/>
</dbReference>
<accession>A0ABP0IQZ3</accession>
<dbReference type="EMBL" id="CAXAMM010004792">
    <property type="protein sequence ID" value="CAK9004984.1"/>
    <property type="molecule type" value="Genomic_DNA"/>
</dbReference>
<dbReference type="GO" id="GO:0004386">
    <property type="term" value="F:helicase activity"/>
    <property type="evidence" value="ECO:0007669"/>
    <property type="project" value="UniProtKB-KW"/>
</dbReference>
<keyword evidence="1" id="KW-0547">Nucleotide-binding</keyword>
<keyword evidence="1" id="KW-0347">Helicase</keyword>
<protein>
    <submittedName>
        <fullName evidence="1">Helicase</fullName>
    </submittedName>
</protein>
<proteinExistence type="predicted"/>
<dbReference type="SUPFAM" id="SSF52540">
    <property type="entry name" value="P-loop containing nucleoside triphosphate hydrolases"/>
    <property type="match status" value="1"/>
</dbReference>
<keyword evidence="1" id="KW-0378">Hydrolase</keyword>